<dbReference type="VEuPathDB" id="FungiDB:PPTG_02520"/>
<feature type="region of interest" description="Disordered" evidence="1">
    <location>
        <begin position="110"/>
        <end position="231"/>
    </location>
</feature>
<dbReference type="PANTHER" id="PTHR31569">
    <property type="entry name" value="SWIM-TYPE DOMAIN-CONTAINING PROTEIN"/>
    <property type="match status" value="1"/>
</dbReference>
<gene>
    <name evidence="2" type="ORF">L915_03251</name>
</gene>
<reference evidence="2" key="1">
    <citation type="submission" date="2013-11" db="EMBL/GenBank/DDBJ databases">
        <title>The Genome Sequence of Phytophthora parasitica CJ02B3.</title>
        <authorList>
            <consortium name="The Broad Institute Genomics Platform"/>
            <person name="Russ C."/>
            <person name="Tyler B."/>
            <person name="Panabieres F."/>
            <person name="Shan W."/>
            <person name="Tripathy S."/>
            <person name="Grunwald N."/>
            <person name="Machado M."/>
            <person name="Johnson C.S."/>
            <person name="Arredondo F."/>
            <person name="Hong C."/>
            <person name="Coffey M."/>
            <person name="Young S.K."/>
            <person name="Zeng Q."/>
            <person name="Gargeya S."/>
            <person name="Fitzgerald M."/>
            <person name="Abouelleil A."/>
            <person name="Alvarado L."/>
            <person name="Chapman S.B."/>
            <person name="Gainer-Dewar J."/>
            <person name="Goldberg J."/>
            <person name="Griggs A."/>
            <person name="Gujja S."/>
            <person name="Hansen M."/>
            <person name="Howarth C."/>
            <person name="Imamovic A."/>
            <person name="Ireland A."/>
            <person name="Larimer J."/>
            <person name="McCowan C."/>
            <person name="Murphy C."/>
            <person name="Pearson M."/>
            <person name="Poon T.W."/>
            <person name="Priest M."/>
            <person name="Roberts A."/>
            <person name="Saif S."/>
            <person name="Shea T."/>
            <person name="Sykes S."/>
            <person name="Wortman J."/>
            <person name="Nusbaum C."/>
            <person name="Birren B."/>
        </authorList>
    </citation>
    <scope>NUCLEOTIDE SEQUENCE [LARGE SCALE GENOMIC DNA]</scope>
    <source>
        <strain evidence="2">CJ02B3</strain>
    </source>
</reference>
<name>W2HG90_PHYNI</name>
<evidence type="ECO:0008006" key="3">
    <source>
        <dbReference type="Google" id="ProtNLM"/>
    </source>
</evidence>
<dbReference type="InterPro" id="IPR052579">
    <property type="entry name" value="Zinc_finger_SWIM"/>
</dbReference>
<dbReference type="EMBL" id="KI684883">
    <property type="protein sequence ID" value="ETK93600.1"/>
    <property type="molecule type" value="Genomic_DNA"/>
</dbReference>
<sequence length="434" mass="48889">RDLPPFPGGRQKEVPPRLLLQSAIRDAGRLLAEDPGAAERRRARIEELRERRRQRVEGIRGGKFLPKPLQPNFGYLQALRAERVAVAKKEAAGVHLDTLGRTMRTRALDAKLQKKQQEDSALAEVMSQLEEEDNEGEPSDNACSCSSPASLEDESAQEAEAMEEESASSDAGEEQEQASDRDLSSESEEGSSEEESSGTPQKRYRTGHRKKTSQAARTATNTDRSEESEVEGAFLEGFSRRWDSWEAFYQEFEVFQSATFQQFTSRTSTSVTSRNRQMQNAIESEAKKTGKSRADVEKRKGTQYIPENWSKYCITLQCTHGWSQPSRGSGKRKHRKVRTTLCTAKINARVVAGFSSWYVAVKACGHHNHPVTKHQWFNYAENRKVKDNSLKQDAINMHKAGAHAKGILGYLREQSGQLVTLRDVHNMIQGFKKE</sequence>
<evidence type="ECO:0000256" key="1">
    <source>
        <dbReference type="SAM" id="MobiDB-lite"/>
    </source>
</evidence>
<feature type="compositionally biased region" description="Acidic residues" evidence="1">
    <location>
        <begin position="185"/>
        <end position="196"/>
    </location>
</feature>
<feature type="compositionally biased region" description="Acidic residues" evidence="1">
    <location>
        <begin position="151"/>
        <end position="177"/>
    </location>
</feature>
<feature type="compositionally biased region" description="Polar residues" evidence="1">
    <location>
        <begin position="213"/>
        <end position="222"/>
    </location>
</feature>
<dbReference type="PANTHER" id="PTHR31569:SF4">
    <property type="entry name" value="SWIM-TYPE DOMAIN-CONTAINING PROTEIN"/>
    <property type="match status" value="1"/>
</dbReference>
<protein>
    <recommendedName>
        <fullName evidence="3">FAR1 domain-containing protein</fullName>
    </recommendedName>
</protein>
<dbReference type="AlphaFoldDB" id="W2HG90"/>
<feature type="non-terminal residue" evidence="2">
    <location>
        <position position="1"/>
    </location>
</feature>
<proteinExistence type="predicted"/>
<evidence type="ECO:0000313" key="2">
    <source>
        <dbReference type="EMBL" id="ETK93600.1"/>
    </source>
</evidence>
<organism evidence="2">
    <name type="scientific">Phytophthora nicotianae</name>
    <name type="common">Potato buckeye rot agent</name>
    <name type="synonym">Phytophthora parasitica</name>
    <dbReference type="NCBI Taxonomy" id="4792"/>
    <lineage>
        <taxon>Eukaryota</taxon>
        <taxon>Sar</taxon>
        <taxon>Stramenopiles</taxon>
        <taxon>Oomycota</taxon>
        <taxon>Peronosporomycetes</taxon>
        <taxon>Peronosporales</taxon>
        <taxon>Peronosporaceae</taxon>
        <taxon>Phytophthora</taxon>
    </lineage>
</organism>
<accession>W2HG90</accession>
<dbReference type="Proteomes" id="UP000053236">
    <property type="component" value="Unassembled WGS sequence"/>
</dbReference>
<feature type="compositionally biased region" description="Basic residues" evidence="1">
    <location>
        <begin position="202"/>
        <end position="212"/>
    </location>
</feature>
<feature type="compositionally biased region" description="Acidic residues" evidence="1">
    <location>
        <begin position="129"/>
        <end position="138"/>
    </location>
</feature>